<proteinExistence type="predicted"/>
<name>A0A4C1XH66_EUMVA</name>
<gene>
    <name evidence="2" type="ORF">EVAR_44018_1</name>
</gene>
<protein>
    <submittedName>
        <fullName evidence="2">Uncharacterized protein</fullName>
    </submittedName>
</protein>
<organism evidence="2 3">
    <name type="scientific">Eumeta variegata</name>
    <name type="common">Bagworm moth</name>
    <name type="synonym">Eumeta japonica</name>
    <dbReference type="NCBI Taxonomy" id="151549"/>
    <lineage>
        <taxon>Eukaryota</taxon>
        <taxon>Metazoa</taxon>
        <taxon>Ecdysozoa</taxon>
        <taxon>Arthropoda</taxon>
        <taxon>Hexapoda</taxon>
        <taxon>Insecta</taxon>
        <taxon>Pterygota</taxon>
        <taxon>Neoptera</taxon>
        <taxon>Endopterygota</taxon>
        <taxon>Lepidoptera</taxon>
        <taxon>Glossata</taxon>
        <taxon>Ditrysia</taxon>
        <taxon>Tineoidea</taxon>
        <taxon>Psychidae</taxon>
        <taxon>Oiketicinae</taxon>
        <taxon>Eumeta</taxon>
    </lineage>
</organism>
<comment type="caution">
    <text evidence="2">The sequence shown here is derived from an EMBL/GenBank/DDBJ whole genome shotgun (WGS) entry which is preliminary data.</text>
</comment>
<evidence type="ECO:0000313" key="3">
    <source>
        <dbReference type="Proteomes" id="UP000299102"/>
    </source>
</evidence>
<evidence type="ECO:0000313" key="2">
    <source>
        <dbReference type="EMBL" id="GBP61547.1"/>
    </source>
</evidence>
<reference evidence="2 3" key="1">
    <citation type="journal article" date="2019" name="Commun. Biol.">
        <title>The bagworm genome reveals a unique fibroin gene that provides high tensile strength.</title>
        <authorList>
            <person name="Kono N."/>
            <person name="Nakamura H."/>
            <person name="Ohtoshi R."/>
            <person name="Tomita M."/>
            <person name="Numata K."/>
            <person name="Arakawa K."/>
        </authorList>
    </citation>
    <scope>NUCLEOTIDE SEQUENCE [LARGE SCALE GENOMIC DNA]</scope>
</reference>
<dbReference type="AlphaFoldDB" id="A0A4C1XH66"/>
<keyword evidence="3" id="KW-1185">Reference proteome</keyword>
<dbReference type="Proteomes" id="UP000299102">
    <property type="component" value="Unassembled WGS sequence"/>
</dbReference>
<evidence type="ECO:0000256" key="1">
    <source>
        <dbReference type="SAM" id="MobiDB-lite"/>
    </source>
</evidence>
<feature type="compositionally biased region" description="Low complexity" evidence="1">
    <location>
        <begin position="76"/>
        <end position="87"/>
    </location>
</feature>
<accession>A0A4C1XH66</accession>
<sequence length="87" mass="9970">MRYTRESARRTSARYKRRFVARRRASARAIASHTSVPLQNALYNKDLHRNACTKLKTGQAGRRLRVEPLQPPYAMSRATRSASTARP</sequence>
<dbReference type="EMBL" id="BGZK01000816">
    <property type="protein sequence ID" value="GBP61547.1"/>
    <property type="molecule type" value="Genomic_DNA"/>
</dbReference>
<feature type="region of interest" description="Disordered" evidence="1">
    <location>
        <begin position="68"/>
        <end position="87"/>
    </location>
</feature>